<dbReference type="Proteomes" id="UP000175835">
    <property type="component" value="Unassembled WGS sequence"/>
</dbReference>
<keyword evidence="1" id="KW-0472">Membrane</keyword>
<evidence type="ECO:0000313" key="4">
    <source>
        <dbReference type="Proteomes" id="UP000175835"/>
    </source>
</evidence>
<feature type="transmembrane region" description="Helical" evidence="1">
    <location>
        <begin position="36"/>
        <end position="57"/>
    </location>
</feature>
<dbReference type="AlphaFoldDB" id="A0A1E8BJU0"/>
<dbReference type="Pfam" id="PF00990">
    <property type="entry name" value="GGDEF"/>
    <property type="match status" value="1"/>
</dbReference>
<keyword evidence="1" id="KW-0812">Transmembrane</keyword>
<comment type="caution">
    <text evidence="3">The sequence shown here is derived from an EMBL/GenBank/DDBJ whole genome shotgun (WGS) entry which is preliminary data.</text>
</comment>
<evidence type="ECO:0000313" key="3">
    <source>
        <dbReference type="EMBL" id="OFD89475.1"/>
    </source>
</evidence>
<name>A0A1E8BJU0_BACMY</name>
<feature type="transmembrane region" description="Helical" evidence="1">
    <location>
        <begin position="7"/>
        <end position="24"/>
    </location>
</feature>
<dbReference type="PROSITE" id="PS50887">
    <property type="entry name" value="GGDEF"/>
    <property type="match status" value="1"/>
</dbReference>
<accession>A0A1E8BJU0</accession>
<sequence>MKYKGKISGLLLGNTVAVTEWIALQDVITKLDSRSFYTVFIIYILQMILSCYFGHWYDKRESGRMNTEVGGMASNDFVVDFFGKLAALSERDSRNITVYILSVKEWEGLKDTVQEKRLEVLVQKLEHTIVKTIRKGDVVTKWDENKYVIVAIDNGYEKSTITNRLIKNIQNEIANDLLSVTLLFGAASYPIEGKTFEDLFRKAQNQLYNYRNLQSHE</sequence>
<dbReference type="PATRIC" id="fig|86662.23.peg.4128"/>
<keyword evidence="1" id="KW-1133">Transmembrane helix</keyword>
<organism evidence="3 4">
    <name type="scientific">Bacillus mycoides</name>
    <dbReference type="NCBI Taxonomy" id="1405"/>
    <lineage>
        <taxon>Bacteria</taxon>
        <taxon>Bacillati</taxon>
        <taxon>Bacillota</taxon>
        <taxon>Bacilli</taxon>
        <taxon>Bacillales</taxon>
        <taxon>Bacillaceae</taxon>
        <taxon>Bacillus</taxon>
        <taxon>Bacillus cereus group</taxon>
    </lineage>
</organism>
<dbReference type="InterPro" id="IPR029787">
    <property type="entry name" value="Nucleotide_cyclase"/>
</dbReference>
<feature type="domain" description="GGDEF" evidence="2">
    <location>
        <begin position="94"/>
        <end position="217"/>
    </location>
</feature>
<dbReference type="InterPro" id="IPR000160">
    <property type="entry name" value="GGDEF_dom"/>
</dbReference>
<evidence type="ECO:0000256" key="1">
    <source>
        <dbReference type="SAM" id="Phobius"/>
    </source>
</evidence>
<dbReference type="SUPFAM" id="SSF55073">
    <property type="entry name" value="Nucleotide cyclase"/>
    <property type="match status" value="1"/>
</dbReference>
<gene>
    <name evidence="3" type="ORF">BWGOE11_41390</name>
</gene>
<dbReference type="InterPro" id="IPR043128">
    <property type="entry name" value="Rev_trsase/Diguanyl_cyclase"/>
</dbReference>
<reference evidence="3 4" key="1">
    <citation type="submission" date="2016-05" db="EMBL/GenBank/DDBJ databases">
        <title>Bacillus thuringiensis and Bacillus weihenstephanensis as novel biocontrol agents of wilt causing Verticillium species.</title>
        <authorList>
            <person name="Hollensteiner J."/>
            <person name="Wemheuer F."/>
            <person name="Harting R."/>
            <person name="Kolarzyk A."/>
            <person name="Diaz-Valerio S."/>
            <person name="Poehlein A."/>
            <person name="Brzuszkiewicz E."/>
            <person name="Nesemann K."/>
            <person name="Braus-Stromeyer S."/>
            <person name="Braus G."/>
            <person name="Daniel R."/>
            <person name="Liesegang H."/>
        </authorList>
    </citation>
    <scope>NUCLEOTIDE SEQUENCE [LARGE SCALE GENOMIC DNA]</scope>
    <source>
        <strain evidence="3 4">GOE11</strain>
    </source>
</reference>
<proteinExistence type="predicted"/>
<evidence type="ECO:0000259" key="2">
    <source>
        <dbReference type="PROSITE" id="PS50887"/>
    </source>
</evidence>
<dbReference type="Gene3D" id="3.30.70.270">
    <property type="match status" value="1"/>
</dbReference>
<dbReference type="EMBL" id="LXLX01000048">
    <property type="protein sequence ID" value="OFD89475.1"/>
    <property type="molecule type" value="Genomic_DNA"/>
</dbReference>
<protein>
    <submittedName>
        <fullName evidence="3">Diguanylate cyclase</fullName>
    </submittedName>
</protein>
<dbReference type="RefSeq" id="WP_002111523.1">
    <property type="nucleotide sequence ID" value="NZ_LXLM01000042.1"/>
</dbReference>